<dbReference type="PANTHER" id="PTHR43004">
    <property type="entry name" value="TRK SYSTEM POTASSIUM UPTAKE PROTEIN"/>
    <property type="match status" value="1"/>
</dbReference>
<evidence type="ECO:0000313" key="7">
    <source>
        <dbReference type="Proteomes" id="UP000217199"/>
    </source>
</evidence>
<dbReference type="SUPFAM" id="SSF51905">
    <property type="entry name" value="FAD/NAD(P)-binding domain"/>
    <property type="match status" value="1"/>
</dbReference>
<keyword evidence="7" id="KW-1185">Reference proteome</keyword>
<keyword evidence="3" id="KW-0274">FAD</keyword>
<reference evidence="6 7" key="1">
    <citation type="journal article" date="2017" name="Mol. Ecol.">
        <title>Comparative and population genomic landscape of Phellinus noxius: A hypervariable fungus causing root rot in trees.</title>
        <authorList>
            <person name="Chung C.L."/>
            <person name="Lee T.J."/>
            <person name="Akiba M."/>
            <person name="Lee H.H."/>
            <person name="Kuo T.H."/>
            <person name="Liu D."/>
            <person name="Ke H.M."/>
            <person name="Yokoi T."/>
            <person name="Roa M.B."/>
            <person name="Lu M.J."/>
            <person name="Chang Y.Y."/>
            <person name="Ann P.J."/>
            <person name="Tsai J.N."/>
            <person name="Chen C.Y."/>
            <person name="Tzean S.S."/>
            <person name="Ota Y."/>
            <person name="Hattori T."/>
            <person name="Sahashi N."/>
            <person name="Liou R.F."/>
            <person name="Kikuchi T."/>
            <person name="Tsai I.J."/>
        </authorList>
    </citation>
    <scope>NUCLEOTIDE SEQUENCE [LARGE SCALE GENOMIC DNA]</scope>
    <source>
        <strain evidence="6 7">FFPRI411160</strain>
    </source>
</reference>
<comment type="caution">
    <text evidence="6">The sequence shown here is derived from an EMBL/GenBank/DDBJ whole genome shotgun (WGS) entry which is preliminary data.</text>
</comment>
<evidence type="ECO:0000256" key="1">
    <source>
        <dbReference type="ARBA" id="ARBA00001974"/>
    </source>
</evidence>
<feature type="domain" description="FAD-binding" evidence="5">
    <location>
        <begin position="45"/>
        <end position="398"/>
    </location>
</feature>
<dbReference type="InterPro" id="IPR038220">
    <property type="entry name" value="PHOX_C_sf"/>
</dbReference>
<dbReference type="GO" id="GO:0016709">
    <property type="term" value="F:oxidoreductase activity, acting on paired donors, with incorporation or reduction of molecular oxygen, NAD(P)H as one donor, and incorporation of one atom of oxygen"/>
    <property type="evidence" value="ECO:0007669"/>
    <property type="project" value="UniProtKB-ARBA"/>
</dbReference>
<dbReference type="Gene3D" id="3.40.30.20">
    <property type="match status" value="1"/>
</dbReference>
<dbReference type="InterPro" id="IPR002938">
    <property type="entry name" value="FAD-bd"/>
</dbReference>
<organism evidence="6 7">
    <name type="scientific">Pyrrhoderma noxium</name>
    <dbReference type="NCBI Taxonomy" id="2282107"/>
    <lineage>
        <taxon>Eukaryota</taxon>
        <taxon>Fungi</taxon>
        <taxon>Dikarya</taxon>
        <taxon>Basidiomycota</taxon>
        <taxon>Agaricomycotina</taxon>
        <taxon>Agaricomycetes</taxon>
        <taxon>Hymenochaetales</taxon>
        <taxon>Hymenochaetaceae</taxon>
        <taxon>Pyrrhoderma</taxon>
    </lineage>
</organism>
<gene>
    <name evidence="6" type="ORF">PNOK_0518400</name>
</gene>
<dbReference type="PANTHER" id="PTHR43004:SF19">
    <property type="entry name" value="BINDING MONOOXYGENASE, PUTATIVE (JCVI)-RELATED"/>
    <property type="match status" value="1"/>
</dbReference>
<dbReference type="Gene3D" id="3.50.50.60">
    <property type="entry name" value="FAD/NAD(P)-binding domain"/>
    <property type="match status" value="1"/>
</dbReference>
<protein>
    <recommendedName>
        <fullName evidence="5">FAD-binding domain-containing protein</fullName>
    </recommendedName>
</protein>
<dbReference type="EMBL" id="NBII01000004">
    <property type="protein sequence ID" value="PAV20250.1"/>
    <property type="molecule type" value="Genomic_DNA"/>
</dbReference>
<keyword evidence="4" id="KW-0560">Oxidoreductase</keyword>
<dbReference type="STRING" id="2282107.A0A286UKY6"/>
<dbReference type="InterPro" id="IPR036188">
    <property type="entry name" value="FAD/NAD-bd_sf"/>
</dbReference>
<evidence type="ECO:0000256" key="4">
    <source>
        <dbReference type="ARBA" id="ARBA00023002"/>
    </source>
</evidence>
<dbReference type="InParanoid" id="A0A286UKY6"/>
<proteinExistence type="predicted"/>
<dbReference type="GO" id="GO:0071949">
    <property type="term" value="F:FAD binding"/>
    <property type="evidence" value="ECO:0007669"/>
    <property type="project" value="InterPro"/>
</dbReference>
<evidence type="ECO:0000256" key="2">
    <source>
        <dbReference type="ARBA" id="ARBA00022630"/>
    </source>
</evidence>
<dbReference type="AlphaFoldDB" id="A0A286UKY6"/>
<dbReference type="Proteomes" id="UP000217199">
    <property type="component" value="Unassembled WGS sequence"/>
</dbReference>
<dbReference type="Gene3D" id="3.30.9.10">
    <property type="entry name" value="D-Amino Acid Oxidase, subunit A, domain 2"/>
    <property type="match status" value="1"/>
</dbReference>
<comment type="cofactor">
    <cofactor evidence="1">
        <name>FAD</name>
        <dbReference type="ChEBI" id="CHEBI:57692"/>
    </cofactor>
</comment>
<dbReference type="OrthoDB" id="2690153at2759"/>
<accession>A0A286UKY6</accession>
<name>A0A286UKY6_9AGAM</name>
<evidence type="ECO:0000256" key="3">
    <source>
        <dbReference type="ARBA" id="ARBA00022827"/>
    </source>
</evidence>
<evidence type="ECO:0000313" key="6">
    <source>
        <dbReference type="EMBL" id="PAV20250.1"/>
    </source>
</evidence>
<evidence type="ECO:0000259" key="5">
    <source>
        <dbReference type="Pfam" id="PF01494"/>
    </source>
</evidence>
<dbReference type="InterPro" id="IPR050641">
    <property type="entry name" value="RIFMO-like"/>
</dbReference>
<dbReference type="PRINTS" id="PR00420">
    <property type="entry name" value="RNGMNOXGNASE"/>
</dbReference>
<dbReference type="Pfam" id="PF01494">
    <property type="entry name" value="FAD_binding_3"/>
    <property type="match status" value="1"/>
</dbReference>
<sequence>MASLLPKAMHPRIYVVAINSVPSSSGPLYTHTELHICFNSMTQPQVLIVGAGPAGLLLALSLLKNNVPVRIIEKDDHFHSMERGSGIMPRTLEIEHLLGVESDIKRIGLPTPTLHFFEPNNPRKPSRSVSMVERFDPTPSFPTTGGVMLGQSRHQSVLREHIERLGGCVELGSSLSEFSQEGDEVVAKIIKKVDGGELEEITKVRYLVGSDGGKSTVRKIMGVDFLGNTDDGAKIYTVDAIVEGLGVDLEDIKSDIFMYGKEGGSMVAIRGTGIQNKLQLLFFNPISDLVESQSADAIQSELRRLTNRPELGIKELISHAPWRANLRIASHFRKGNVFIIGDAAHTHSPTGGQGLNSSIQDSFNLGWKLALVLKGLSHPSLLDSYEEERIPVISEMLQITTDLYKRTFYGEETKNGIIHKQDVDLKNTPYFRAKKLFQLHINYRWSSFVCDERDHQGSGRITRTNAYGSEGQQLRAGDRAPDAPGLVQLEPKTVNNSPSRLFDIFKPTLHTVIVYTTKKSLLKASLILEPLRCIQDNLLQTLIVIPEETNDLDPTICPAEVVLTDTGGHAYRGYGIERGSENPVVVIVRPDGMVGAFATSSAGIMKYSTRVFA</sequence>
<keyword evidence="2" id="KW-0285">Flavoprotein</keyword>